<dbReference type="GO" id="GO:0032259">
    <property type="term" value="P:methylation"/>
    <property type="evidence" value="ECO:0007669"/>
    <property type="project" value="UniProtKB-KW"/>
</dbReference>
<gene>
    <name evidence="1" type="ORF">SJ05684_c30700</name>
</gene>
<protein>
    <submittedName>
        <fullName evidence="1">Protein-L-isoaspartate O-methyltransferase</fullName>
    </submittedName>
</protein>
<reference evidence="1 2" key="1">
    <citation type="submission" date="2017-08" db="EMBL/GenBank/DDBJ databases">
        <title>Multipartite genome sequences of Sinorhizobium species nodulating soybeans.</title>
        <authorList>
            <person name="Tian C.F."/>
        </authorList>
    </citation>
    <scope>NUCLEOTIDE SEQUENCE [LARGE SCALE GENOMIC DNA]</scope>
    <source>
        <strain evidence="1 2">CCBAU 05684</strain>
    </source>
</reference>
<accession>A0A249PFP1</accession>
<proteinExistence type="predicted"/>
<dbReference type="GO" id="GO:0008168">
    <property type="term" value="F:methyltransferase activity"/>
    <property type="evidence" value="ECO:0007669"/>
    <property type="project" value="UniProtKB-KW"/>
</dbReference>
<keyword evidence="1" id="KW-0489">Methyltransferase</keyword>
<organism evidence="1 2">
    <name type="scientific">Sinorhizobium sojae CCBAU 05684</name>
    <dbReference type="NCBI Taxonomy" id="716928"/>
    <lineage>
        <taxon>Bacteria</taxon>
        <taxon>Pseudomonadati</taxon>
        <taxon>Pseudomonadota</taxon>
        <taxon>Alphaproteobacteria</taxon>
        <taxon>Hyphomicrobiales</taxon>
        <taxon>Rhizobiaceae</taxon>
        <taxon>Sinorhizobium/Ensifer group</taxon>
        <taxon>Sinorhizobium</taxon>
    </lineage>
</organism>
<keyword evidence="2" id="KW-1185">Reference proteome</keyword>
<keyword evidence="1" id="KW-0808">Transferase</keyword>
<dbReference type="Proteomes" id="UP000217211">
    <property type="component" value="Chromosome"/>
</dbReference>
<sequence>MARLALVHSVGSEEQLLTVIDKYSAGQIEARQLIPVRFSRLEGV</sequence>
<evidence type="ECO:0000313" key="2">
    <source>
        <dbReference type="Proteomes" id="UP000217211"/>
    </source>
</evidence>
<dbReference type="KEGG" id="esj:SJ05684_c30700"/>
<evidence type="ECO:0000313" key="1">
    <source>
        <dbReference type="EMBL" id="ASY64494.1"/>
    </source>
</evidence>
<dbReference type="EMBL" id="CP023067">
    <property type="protein sequence ID" value="ASY64494.1"/>
    <property type="molecule type" value="Genomic_DNA"/>
</dbReference>
<name>A0A249PFP1_9HYPH</name>
<dbReference type="AlphaFoldDB" id="A0A249PFP1"/>